<evidence type="ECO:0000256" key="1">
    <source>
        <dbReference type="SAM" id="MobiDB-lite"/>
    </source>
</evidence>
<gene>
    <name evidence="2" type="ORF">GCM10011282_16710</name>
</gene>
<comment type="caution">
    <text evidence="2">The sequence shown here is derived from an EMBL/GenBank/DDBJ whole genome shotgun (WGS) entry which is preliminary data.</text>
</comment>
<evidence type="ECO:0000313" key="3">
    <source>
        <dbReference type="Proteomes" id="UP000620127"/>
    </source>
</evidence>
<protein>
    <submittedName>
        <fullName evidence="2">Uncharacterized protein</fullName>
    </submittedName>
</protein>
<dbReference type="RefSeq" id="WP_189345653.1">
    <property type="nucleotide sequence ID" value="NZ_BMYT01000002.1"/>
</dbReference>
<dbReference type="EMBL" id="BMYT01000002">
    <property type="protein sequence ID" value="GGX11051.1"/>
    <property type="molecule type" value="Genomic_DNA"/>
</dbReference>
<proteinExistence type="predicted"/>
<keyword evidence="3" id="KW-1185">Reference proteome</keyword>
<name>A0ABQ2XCT8_9BURK</name>
<evidence type="ECO:0000313" key="2">
    <source>
        <dbReference type="EMBL" id="GGX11051.1"/>
    </source>
</evidence>
<dbReference type="Proteomes" id="UP000620127">
    <property type="component" value="Unassembled WGS sequence"/>
</dbReference>
<accession>A0ABQ2XCT8</accession>
<sequence>MHLKNSILRLQPGIHILRHPKGGPAFTVSRAPGDATCTGQLEILSTEKTQGVILRDGADCIVLLVKHAPVEMLITAYLASADDIPPTIRLDTVSLDSESRLPVPDTTGAKTGAFRINELGVSLIGHVENMGDIAVSDGALLGDPSKQFRLEGFQVVWPDKPPGVDISYFVSVEGSGELPSVTVGNFCGTRGEARRITEVTFSLVGVDAAKFELAGTAHFSGGFQTPISSGLTLSGPSGFEHLTCLSLKALPSSKKTKVTNAWLDSPKTKTFKAGGKGKVTSKSPKS</sequence>
<feature type="region of interest" description="Disordered" evidence="1">
    <location>
        <begin position="267"/>
        <end position="286"/>
    </location>
</feature>
<organism evidence="2 3">
    <name type="scientific">Undibacterium macrobrachii</name>
    <dbReference type="NCBI Taxonomy" id="1119058"/>
    <lineage>
        <taxon>Bacteria</taxon>
        <taxon>Pseudomonadati</taxon>
        <taxon>Pseudomonadota</taxon>
        <taxon>Betaproteobacteria</taxon>
        <taxon>Burkholderiales</taxon>
        <taxon>Oxalobacteraceae</taxon>
        <taxon>Undibacterium</taxon>
    </lineage>
</organism>
<reference evidence="3" key="1">
    <citation type="journal article" date="2019" name="Int. J. Syst. Evol. Microbiol.">
        <title>The Global Catalogue of Microorganisms (GCM) 10K type strain sequencing project: providing services to taxonomists for standard genome sequencing and annotation.</title>
        <authorList>
            <consortium name="The Broad Institute Genomics Platform"/>
            <consortium name="The Broad Institute Genome Sequencing Center for Infectious Disease"/>
            <person name="Wu L."/>
            <person name="Ma J."/>
        </authorList>
    </citation>
    <scope>NUCLEOTIDE SEQUENCE [LARGE SCALE GENOMIC DNA]</scope>
    <source>
        <strain evidence="3">KCTC 23916</strain>
    </source>
</reference>